<organism evidence="1 2">
    <name type="scientific">Eumeta variegata</name>
    <name type="common">Bagworm moth</name>
    <name type="synonym">Eumeta japonica</name>
    <dbReference type="NCBI Taxonomy" id="151549"/>
    <lineage>
        <taxon>Eukaryota</taxon>
        <taxon>Metazoa</taxon>
        <taxon>Ecdysozoa</taxon>
        <taxon>Arthropoda</taxon>
        <taxon>Hexapoda</taxon>
        <taxon>Insecta</taxon>
        <taxon>Pterygota</taxon>
        <taxon>Neoptera</taxon>
        <taxon>Endopterygota</taxon>
        <taxon>Lepidoptera</taxon>
        <taxon>Glossata</taxon>
        <taxon>Ditrysia</taxon>
        <taxon>Tineoidea</taxon>
        <taxon>Psychidae</taxon>
        <taxon>Oiketicinae</taxon>
        <taxon>Eumeta</taxon>
    </lineage>
</organism>
<dbReference type="Proteomes" id="UP000299102">
    <property type="component" value="Unassembled WGS sequence"/>
</dbReference>
<evidence type="ECO:0000313" key="1">
    <source>
        <dbReference type="EMBL" id="GBP31561.1"/>
    </source>
</evidence>
<dbReference type="AlphaFoldDB" id="A0A4C1UYJ0"/>
<proteinExistence type="predicted"/>
<sequence>MRASRDPPFVSIRPRAGPSFQSWNCIKVFGNNSSETRKREFNLNMCSSVSGFSGAKLKGQSFRLRPGGRSNFRAAINKDFGDKLPPRRVAPFLCGVGRYPKWNSCRNQLPIYRSRRLTKKIHTQRWMTRTNAGARSP</sequence>
<name>A0A4C1UYJ0_EUMVA</name>
<reference evidence="1 2" key="1">
    <citation type="journal article" date="2019" name="Commun. Biol.">
        <title>The bagworm genome reveals a unique fibroin gene that provides high tensile strength.</title>
        <authorList>
            <person name="Kono N."/>
            <person name="Nakamura H."/>
            <person name="Ohtoshi R."/>
            <person name="Tomita M."/>
            <person name="Numata K."/>
            <person name="Arakawa K."/>
        </authorList>
    </citation>
    <scope>NUCLEOTIDE SEQUENCE [LARGE SCALE GENOMIC DNA]</scope>
</reference>
<comment type="caution">
    <text evidence="1">The sequence shown here is derived from an EMBL/GenBank/DDBJ whole genome shotgun (WGS) entry which is preliminary data.</text>
</comment>
<dbReference type="EMBL" id="BGZK01000248">
    <property type="protein sequence ID" value="GBP31561.1"/>
    <property type="molecule type" value="Genomic_DNA"/>
</dbReference>
<evidence type="ECO:0000313" key="2">
    <source>
        <dbReference type="Proteomes" id="UP000299102"/>
    </source>
</evidence>
<accession>A0A4C1UYJ0</accession>
<gene>
    <name evidence="1" type="ORF">EVAR_78140_1</name>
</gene>
<protein>
    <submittedName>
        <fullName evidence="1">Uncharacterized protein</fullName>
    </submittedName>
</protein>
<keyword evidence="2" id="KW-1185">Reference proteome</keyword>